<dbReference type="SMART" id="SM00091">
    <property type="entry name" value="PAS"/>
    <property type="match status" value="1"/>
</dbReference>
<gene>
    <name evidence="7" type="ORF">SAMN02745752_01576</name>
</gene>
<dbReference type="Gene3D" id="3.20.20.450">
    <property type="entry name" value="EAL domain"/>
    <property type="match status" value="1"/>
</dbReference>
<dbReference type="SUPFAM" id="SSF141868">
    <property type="entry name" value="EAL domain-like"/>
    <property type="match status" value="1"/>
</dbReference>
<dbReference type="SMART" id="SM00052">
    <property type="entry name" value="EAL"/>
    <property type="match status" value="1"/>
</dbReference>
<dbReference type="EMBL" id="FPJW01000004">
    <property type="protein sequence ID" value="SFX40830.1"/>
    <property type="molecule type" value="Genomic_DNA"/>
</dbReference>
<dbReference type="PANTHER" id="PTHR44757">
    <property type="entry name" value="DIGUANYLATE CYCLASE DGCP"/>
    <property type="match status" value="1"/>
</dbReference>
<dbReference type="NCBIfam" id="TIGR00229">
    <property type="entry name" value="sensory_box"/>
    <property type="match status" value="1"/>
</dbReference>
<dbReference type="InterPro" id="IPR035965">
    <property type="entry name" value="PAS-like_dom_sf"/>
</dbReference>
<dbReference type="Pfam" id="PF13426">
    <property type="entry name" value="PAS_9"/>
    <property type="match status" value="1"/>
</dbReference>
<dbReference type="Pfam" id="PF00563">
    <property type="entry name" value="EAL"/>
    <property type="match status" value="1"/>
</dbReference>
<dbReference type="GO" id="GO:0071111">
    <property type="term" value="F:cyclic-guanylate-specific phosphodiesterase activity"/>
    <property type="evidence" value="ECO:0007669"/>
    <property type="project" value="UniProtKB-EC"/>
</dbReference>
<accession>A0A1K1WTY2</accession>
<evidence type="ECO:0000313" key="7">
    <source>
        <dbReference type="EMBL" id="SFX40830.1"/>
    </source>
</evidence>
<dbReference type="InterPro" id="IPR029787">
    <property type="entry name" value="Nucleotide_cyclase"/>
</dbReference>
<dbReference type="CDD" id="cd01949">
    <property type="entry name" value="GGDEF"/>
    <property type="match status" value="1"/>
</dbReference>
<dbReference type="InterPro" id="IPR052155">
    <property type="entry name" value="Biofilm_reg_signaling"/>
</dbReference>
<evidence type="ECO:0000256" key="2">
    <source>
        <dbReference type="ARBA" id="ARBA00022636"/>
    </source>
</evidence>
<feature type="domain" description="PAS" evidence="3">
    <location>
        <begin position="40"/>
        <end position="86"/>
    </location>
</feature>
<dbReference type="SMART" id="SM00086">
    <property type="entry name" value="PAC"/>
    <property type="match status" value="1"/>
</dbReference>
<dbReference type="SUPFAM" id="SSF55785">
    <property type="entry name" value="PYP-like sensor domain (PAS domain)"/>
    <property type="match status" value="1"/>
</dbReference>
<dbReference type="InterPro" id="IPR001633">
    <property type="entry name" value="EAL_dom"/>
</dbReference>
<reference evidence="7 8" key="1">
    <citation type="submission" date="2016-11" db="EMBL/GenBank/DDBJ databases">
        <authorList>
            <person name="Jaros S."/>
            <person name="Januszkiewicz K."/>
            <person name="Wedrychowicz H."/>
        </authorList>
    </citation>
    <scope>NUCLEOTIDE SEQUENCE [LARGE SCALE GENOMIC DNA]</scope>
    <source>
        <strain evidence="7 8">DSM 21637</strain>
    </source>
</reference>
<feature type="domain" description="EAL" evidence="5">
    <location>
        <begin position="335"/>
        <end position="589"/>
    </location>
</feature>
<dbReference type="FunFam" id="3.20.20.450:FF:000001">
    <property type="entry name" value="Cyclic di-GMP phosphodiesterase yahA"/>
    <property type="match status" value="1"/>
</dbReference>
<keyword evidence="8" id="KW-1185">Reference proteome</keyword>
<dbReference type="InterPro" id="IPR000700">
    <property type="entry name" value="PAS-assoc_C"/>
</dbReference>
<dbReference type="Proteomes" id="UP000182350">
    <property type="component" value="Unassembled WGS sequence"/>
</dbReference>
<evidence type="ECO:0000259" key="4">
    <source>
        <dbReference type="PROSITE" id="PS50113"/>
    </source>
</evidence>
<dbReference type="AlphaFoldDB" id="A0A1K1WTY2"/>
<dbReference type="InterPro" id="IPR001610">
    <property type="entry name" value="PAC"/>
</dbReference>
<evidence type="ECO:0000259" key="6">
    <source>
        <dbReference type="PROSITE" id="PS50887"/>
    </source>
</evidence>
<dbReference type="RefSeq" id="WP_072325806.1">
    <property type="nucleotide sequence ID" value="NZ_FPJW01000004.1"/>
</dbReference>
<feature type="domain" description="PAC" evidence="4">
    <location>
        <begin position="113"/>
        <end position="165"/>
    </location>
</feature>
<evidence type="ECO:0000259" key="3">
    <source>
        <dbReference type="PROSITE" id="PS50112"/>
    </source>
</evidence>
<dbReference type="PANTHER" id="PTHR44757:SF2">
    <property type="entry name" value="BIOFILM ARCHITECTURE MAINTENANCE PROTEIN MBAA"/>
    <property type="match status" value="1"/>
</dbReference>
<dbReference type="Gene3D" id="3.30.70.270">
    <property type="match status" value="1"/>
</dbReference>
<dbReference type="InterPro" id="IPR000160">
    <property type="entry name" value="GGDEF_dom"/>
</dbReference>
<dbReference type="OrthoDB" id="9804951at2"/>
<dbReference type="Pfam" id="PF00990">
    <property type="entry name" value="GGDEF"/>
    <property type="match status" value="1"/>
</dbReference>
<evidence type="ECO:0000256" key="1">
    <source>
        <dbReference type="ARBA" id="ARBA00012282"/>
    </source>
</evidence>
<dbReference type="InterPro" id="IPR035919">
    <property type="entry name" value="EAL_sf"/>
</dbReference>
<dbReference type="PROSITE" id="PS50887">
    <property type="entry name" value="GGDEF"/>
    <property type="match status" value="1"/>
</dbReference>
<dbReference type="PROSITE" id="PS50112">
    <property type="entry name" value="PAS"/>
    <property type="match status" value="1"/>
</dbReference>
<dbReference type="NCBIfam" id="TIGR00254">
    <property type="entry name" value="GGDEF"/>
    <property type="match status" value="1"/>
</dbReference>
<dbReference type="SUPFAM" id="SSF55073">
    <property type="entry name" value="Nucleotide cyclase"/>
    <property type="match status" value="1"/>
</dbReference>
<dbReference type="PROSITE" id="PS50113">
    <property type="entry name" value="PAC"/>
    <property type="match status" value="1"/>
</dbReference>
<dbReference type="InterPro" id="IPR000014">
    <property type="entry name" value="PAS"/>
</dbReference>
<dbReference type="SMART" id="SM00267">
    <property type="entry name" value="GGDEF"/>
    <property type="match status" value="1"/>
</dbReference>
<dbReference type="CDD" id="cd01948">
    <property type="entry name" value="EAL"/>
    <property type="match status" value="1"/>
</dbReference>
<evidence type="ECO:0000259" key="5">
    <source>
        <dbReference type="PROSITE" id="PS50883"/>
    </source>
</evidence>
<name>A0A1K1WTY2_9GAMM</name>
<evidence type="ECO:0000313" key="8">
    <source>
        <dbReference type="Proteomes" id="UP000182350"/>
    </source>
</evidence>
<dbReference type="EC" id="3.1.4.52" evidence="1"/>
<dbReference type="Gene3D" id="3.30.450.20">
    <property type="entry name" value="PAS domain"/>
    <property type="match status" value="1"/>
</dbReference>
<dbReference type="STRING" id="1122209.SAMN02745752_01576"/>
<organism evidence="7 8">
    <name type="scientific">Marinospirillum alkaliphilum DSM 21637</name>
    <dbReference type="NCBI Taxonomy" id="1122209"/>
    <lineage>
        <taxon>Bacteria</taxon>
        <taxon>Pseudomonadati</taxon>
        <taxon>Pseudomonadota</taxon>
        <taxon>Gammaproteobacteria</taxon>
        <taxon>Oceanospirillales</taxon>
        <taxon>Oceanospirillaceae</taxon>
        <taxon>Marinospirillum</taxon>
    </lineage>
</organism>
<dbReference type="PROSITE" id="PS50883">
    <property type="entry name" value="EAL"/>
    <property type="match status" value="1"/>
</dbReference>
<dbReference type="InterPro" id="IPR043128">
    <property type="entry name" value="Rev_trsase/Diguanyl_cyclase"/>
</dbReference>
<sequence>MPENLAQLFPLLSLLPVVLAVGFMLGQWYLRYRNREQRTAFRLMKQVFDHTHDGVTITDPKGNIIAVNRTFTQVTGYREDEVIGKNPRILSSGYHDAAFYENYWQTLMRDGIWQGEIWNRRKDGEVFLEWLTCKVVKDARGEVSHYVAVFTDITEHRRQEARLEHATEHDRLTGLPNTATTLRELSRQIPNLQQRWCLALIDFDNFRLVNASYGFAVGDQLLTSLARRLRECGQSLVARHAADVFIVAFPLTGGNDDGERLAHINRARECLSKPFSVMGRLMEFSFSIGATVWDNASVPVADVLQQAELALHAAKSRSAGQTRFYTEDLRSENNPLARLQGLRDALSNHELSLHFQPLVTAESEQIHALEVLLRWDHPVMGRIPPDQFIPLAERHGLMELLGQWVLEQALKHYATWQQQGIAPHHIAVNVSPLEFQSENFVDNVRSALKKHQVAAQCLELELTEGVFVQQDVETLEKLDALSHQGIQLAIDDFGTGYSSLAYLKHLPVHKLKLDRAFVKGLPVNEADRAIVESTLALCRGLKMSVVAEGVENQAQADYLRRKGCDLLQGYYYGRPNDAQATTQLLIQQKVRAARAS</sequence>
<feature type="domain" description="GGDEF" evidence="6">
    <location>
        <begin position="194"/>
        <end position="329"/>
    </location>
</feature>
<keyword evidence="2" id="KW-0973">c-di-GMP</keyword>
<proteinExistence type="predicted"/>
<protein>
    <recommendedName>
        <fullName evidence="1">cyclic-guanylate-specific phosphodiesterase</fullName>
        <ecNumber evidence="1">3.1.4.52</ecNumber>
    </recommendedName>
</protein>
<dbReference type="CDD" id="cd00130">
    <property type="entry name" value="PAS"/>
    <property type="match status" value="1"/>
</dbReference>